<comment type="caution">
    <text evidence="1">The sequence shown here is derived from an EMBL/GenBank/DDBJ whole genome shotgun (WGS) entry which is preliminary data.</text>
</comment>
<sequence>MTYNKIRWTSDPESPRSRRFTFERFNVHQAHIHGGSSVETCLKLAVSRSRDTAKRPSHPCACVYGMGGRSEVQSSSSKEKDKLNVSFYLDM</sequence>
<accession>A0A4Y2GFF2</accession>
<evidence type="ECO:0000313" key="2">
    <source>
        <dbReference type="Proteomes" id="UP000499080"/>
    </source>
</evidence>
<protein>
    <submittedName>
        <fullName evidence="1">Uncharacterized protein</fullName>
    </submittedName>
</protein>
<dbReference type="Proteomes" id="UP000499080">
    <property type="component" value="Unassembled WGS sequence"/>
</dbReference>
<reference evidence="1 2" key="1">
    <citation type="journal article" date="2019" name="Sci. Rep.">
        <title>Orb-weaving spider Araneus ventricosus genome elucidates the spidroin gene catalogue.</title>
        <authorList>
            <person name="Kono N."/>
            <person name="Nakamura H."/>
            <person name="Ohtoshi R."/>
            <person name="Moran D.A.P."/>
            <person name="Shinohara A."/>
            <person name="Yoshida Y."/>
            <person name="Fujiwara M."/>
            <person name="Mori M."/>
            <person name="Tomita M."/>
            <person name="Arakawa K."/>
        </authorList>
    </citation>
    <scope>NUCLEOTIDE SEQUENCE [LARGE SCALE GENOMIC DNA]</scope>
</reference>
<dbReference type="AlphaFoldDB" id="A0A4Y2GFF2"/>
<gene>
    <name evidence="1" type="ORF">AVEN_71624_1</name>
</gene>
<proteinExistence type="predicted"/>
<dbReference type="EMBL" id="BGPR01001339">
    <property type="protein sequence ID" value="GBM51506.1"/>
    <property type="molecule type" value="Genomic_DNA"/>
</dbReference>
<organism evidence="1 2">
    <name type="scientific">Araneus ventricosus</name>
    <name type="common">Orbweaver spider</name>
    <name type="synonym">Epeira ventricosa</name>
    <dbReference type="NCBI Taxonomy" id="182803"/>
    <lineage>
        <taxon>Eukaryota</taxon>
        <taxon>Metazoa</taxon>
        <taxon>Ecdysozoa</taxon>
        <taxon>Arthropoda</taxon>
        <taxon>Chelicerata</taxon>
        <taxon>Arachnida</taxon>
        <taxon>Araneae</taxon>
        <taxon>Araneomorphae</taxon>
        <taxon>Entelegynae</taxon>
        <taxon>Araneoidea</taxon>
        <taxon>Araneidae</taxon>
        <taxon>Araneus</taxon>
    </lineage>
</organism>
<keyword evidence="2" id="KW-1185">Reference proteome</keyword>
<name>A0A4Y2GFF2_ARAVE</name>
<evidence type="ECO:0000313" key="1">
    <source>
        <dbReference type="EMBL" id="GBM51506.1"/>
    </source>
</evidence>